<protein>
    <submittedName>
        <fullName evidence="2">DUF58 domain-containing protein</fullName>
    </submittedName>
</protein>
<sequence>MDRFLAELEQASITVRRRISGSLTGNYKSYNLGSSYDFYGVRPYYQGDNIKNIDWKAFSRTERIYTKLFTEQKQINVTVLIDNSKSMDFGQPLKWNMAKMCALGISYITLKELNKLNIYSFNDSIELNLNNLNSKKLFYGVLNKLEKITPSGKTNFKESISSINSQTGIIFIITDLLSTNIKEFLQKSIGKYEKVVLIHMMCQEELNPKYNGKIKFIDSETGESKIANIGNKEIELYKEKVKEFTLQCKEECEKRNIKYIFAPKYTSPVQIILKAIEVE</sequence>
<dbReference type="RefSeq" id="WP_035152683.1">
    <property type="nucleotide sequence ID" value="NZ_JAAZWO010000007.1"/>
</dbReference>
<keyword evidence="3" id="KW-1185">Reference proteome</keyword>
<gene>
    <name evidence="2" type="ORF">HGG79_08085</name>
</gene>
<dbReference type="Pfam" id="PF01882">
    <property type="entry name" value="DUF58"/>
    <property type="match status" value="1"/>
</dbReference>
<proteinExistence type="predicted"/>
<organism evidence="2 3">
    <name type="scientific">Clostridium tetanomorphum</name>
    <dbReference type="NCBI Taxonomy" id="1553"/>
    <lineage>
        <taxon>Bacteria</taxon>
        <taxon>Bacillati</taxon>
        <taxon>Bacillota</taxon>
        <taxon>Clostridia</taxon>
        <taxon>Eubacteriales</taxon>
        <taxon>Clostridiaceae</taxon>
        <taxon>Clostridium</taxon>
    </lineage>
</organism>
<reference evidence="2 3" key="1">
    <citation type="submission" date="2020-04" db="EMBL/GenBank/DDBJ databases">
        <title>Genomic insights into acetone-butanol-ethanol (ABE) fermentation by sequencing solventogenic clostridia strains.</title>
        <authorList>
            <person name="Brown S."/>
        </authorList>
    </citation>
    <scope>NUCLEOTIDE SEQUENCE [LARGE SCALE GENOMIC DNA]</scope>
    <source>
        <strain evidence="2 3">DJ011</strain>
    </source>
</reference>
<dbReference type="EMBL" id="JAAZWO010000007">
    <property type="protein sequence ID" value="MBC2397732.1"/>
    <property type="molecule type" value="Genomic_DNA"/>
</dbReference>
<dbReference type="InterPro" id="IPR036465">
    <property type="entry name" value="vWFA_dom_sf"/>
</dbReference>
<dbReference type="PANTHER" id="PTHR33608">
    <property type="entry name" value="BLL2464 PROTEIN"/>
    <property type="match status" value="1"/>
</dbReference>
<name>A0A923E9J9_CLOTT</name>
<dbReference type="Gene3D" id="3.40.50.410">
    <property type="entry name" value="von Willebrand factor, type A domain"/>
    <property type="match status" value="1"/>
</dbReference>
<dbReference type="InterPro" id="IPR002881">
    <property type="entry name" value="DUF58"/>
</dbReference>
<comment type="caution">
    <text evidence="2">The sequence shown here is derived from an EMBL/GenBank/DDBJ whole genome shotgun (WGS) entry which is preliminary data.</text>
</comment>
<evidence type="ECO:0000313" key="3">
    <source>
        <dbReference type="Proteomes" id="UP000563151"/>
    </source>
</evidence>
<dbReference type="SUPFAM" id="SSF53300">
    <property type="entry name" value="vWA-like"/>
    <property type="match status" value="1"/>
</dbReference>
<dbReference type="AlphaFoldDB" id="A0A923E9J9"/>
<dbReference type="PANTHER" id="PTHR33608:SF7">
    <property type="entry name" value="DUF58 DOMAIN-CONTAINING PROTEIN"/>
    <property type="match status" value="1"/>
</dbReference>
<accession>A0A923E9J9</accession>
<dbReference type="Proteomes" id="UP000563151">
    <property type="component" value="Unassembled WGS sequence"/>
</dbReference>
<evidence type="ECO:0000313" key="2">
    <source>
        <dbReference type="EMBL" id="MBC2397732.1"/>
    </source>
</evidence>
<feature type="domain" description="DUF58" evidence="1">
    <location>
        <begin position="41"/>
        <end position="233"/>
    </location>
</feature>
<evidence type="ECO:0000259" key="1">
    <source>
        <dbReference type="Pfam" id="PF01882"/>
    </source>
</evidence>